<evidence type="ECO:0000313" key="2">
    <source>
        <dbReference type="Proteomes" id="UP001056120"/>
    </source>
</evidence>
<dbReference type="EMBL" id="CM042021">
    <property type="protein sequence ID" value="KAI3819340.1"/>
    <property type="molecule type" value="Genomic_DNA"/>
</dbReference>
<reference evidence="2" key="1">
    <citation type="journal article" date="2022" name="Mol. Ecol. Resour.">
        <title>The genomes of chicory, endive, great burdock and yacon provide insights into Asteraceae palaeo-polyploidization history and plant inulin production.</title>
        <authorList>
            <person name="Fan W."/>
            <person name="Wang S."/>
            <person name="Wang H."/>
            <person name="Wang A."/>
            <person name="Jiang F."/>
            <person name="Liu H."/>
            <person name="Zhao H."/>
            <person name="Xu D."/>
            <person name="Zhang Y."/>
        </authorList>
    </citation>
    <scope>NUCLEOTIDE SEQUENCE [LARGE SCALE GENOMIC DNA]</scope>
    <source>
        <strain evidence="2">cv. Yunnan</strain>
    </source>
</reference>
<comment type="caution">
    <text evidence="1">The sequence shown here is derived from an EMBL/GenBank/DDBJ whole genome shotgun (WGS) entry which is preliminary data.</text>
</comment>
<proteinExistence type="predicted"/>
<keyword evidence="2" id="KW-1185">Reference proteome</keyword>
<sequence>MGLSQMKTSRTTLHEFEATKKSIQVGLKDNEALNAKKNSDLKRNLAETGQSNTKQGSGEVERGVLVVALTTGITNLYGVEHKAYYSKFKDKHFRRRRACCISGHRLLTTPGDGDPIILDDATPSRSTSSDMNLAQNGRHACPWPHVTLFEATKKSIQVGLKDREALNAKKNSDLKRNLAETGQSTTKQGRAEVERGILS</sequence>
<organism evidence="1 2">
    <name type="scientific">Smallanthus sonchifolius</name>
    <dbReference type="NCBI Taxonomy" id="185202"/>
    <lineage>
        <taxon>Eukaryota</taxon>
        <taxon>Viridiplantae</taxon>
        <taxon>Streptophyta</taxon>
        <taxon>Embryophyta</taxon>
        <taxon>Tracheophyta</taxon>
        <taxon>Spermatophyta</taxon>
        <taxon>Magnoliopsida</taxon>
        <taxon>eudicotyledons</taxon>
        <taxon>Gunneridae</taxon>
        <taxon>Pentapetalae</taxon>
        <taxon>asterids</taxon>
        <taxon>campanulids</taxon>
        <taxon>Asterales</taxon>
        <taxon>Asteraceae</taxon>
        <taxon>Asteroideae</taxon>
        <taxon>Heliantheae alliance</taxon>
        <taxon>Millerieae</taxon>
        <taxon>Smallanthus</taxon>
    </lineage>
</organism>
<accession>A0ACB9JHW4</accession>
<protein>
    <submittedName>
        <fullName evidence="1">Uncharacterized protein</fullName>
    </submittedName>
</protein>
<reference evidence="1 2" key="2">
    <citation type="journal article" date="2022" name="Mol. Ecol. Resour.">
        <title>The genomes of chicory, endive, great burdock and yacon provide insights into Asteraceae paleo-polyploidization history and plant inulin production.</title>
        <authorList>
            <person name="Fan W."/>
            <person name="Wang S."/>
            <person name="Wang H."/>
            <person name="Wang A."/>
            <person name="Jiang F."/>
            <person name="Liu H."/>
            <person name="Zhao H."/>
            <person name="Xu D."/>
            <person name="Zhang Y."/>
        </authorList>
    </citation>
    <scope>NUCLEOTIDE SEQUENCE [LARGE SCALE GENOMIC DNA]</scope>
    <source>
        <strain evidence="2">cv. Yunnan</strain>
        <tissue evidence="1">Leaves</tissue>
    </source>
</reference>
<evidence type="ECO:0000313" key="1">
    <source>
        <dbReference type="EMBL" id="KAI3819340.1"/>
    </source>
</evidence>
<name>A0ACB9JHW4_9ASTR</name>
<gene>
    <name evidence="1" type="ORF">L1987_13168</name>
</gene>
<dbReference type="Proteomes" id="UP001056120">
    <property type="component" value="Linkage Group LG04"/>
</dbReference>